<keyword evidence="2" id="KW-1185">Reference proteome</keyword>
<dbReference type="AlphaFoldDB" id="A0AA36CFL7"/>
<accession>A0AA36CFL7</accession>
<comment type="caution">
    <text evidence="1">The sequence shown here is derived from an EMBL/GenBank/DDBJ whole genome shotgun (WGS) entry which is preliminary data.</text>
</comment>
<dbReference type="Proteomes" id="UP001177023">
    <property type="component" value="Unassembled WGS sequence"/>
</dbReference>
<reference evidence="1" key="1">
    <citation type="submission" date="2023-06" db="EMBL/GenBank/DDBJ databases">
        <authorList>
            <person name="Delattre M."/>
        </authorList>
    </citation>
    <scope>NUCLEOTIDE SEQUENCE</scope>
    <source>
        <strain evidence="1">AF72</strain>
    </source>
</reference>
<protein>
    <submittedName>
        <fullName evidence="1">Uncharacterized protein</fullName>
    </submittedName>
</protein>
<sequence length="130" mass="15668">MPLIDEWPVHTEKAWSALEERRPTIVIISMRYVFRHGDYDRFGKEGKDPRSQRFLEVLQRLSNLTQRIFIDLDFPFSCEIRSRPYLPNMKNFMSNYLDRIERGVEVDSMHIPMNVKQFEQNPTRNRLHAI</sequence>
<dbReference type="EMBL" id="CATQJA010001494">
    <property type="protein sequence ID" value="CAJ0567513.1"/>
    <property type="molecule type" value="Genomic_DNA"/>
</dbReference>
<gene>
    <name evidence="1" type="ORF">MSPICULIGERA_LOCUS6065</name>
</gene>
<feature type="non-terminal residue" evidence="1">
    <location>
        <position position="130"/>
    </location>
</feature>
<evidence type="ECO:0000313" key="1">
    <source>
        <dbReference type="EMBL" id="CAJ0567513.1"/>
    </source>
</evidence>
<organism evidence="1 2">
    <name type="scientific">Mesorhabditis spiculigera</name>
    <dbReference type="NCBI Taxonomy" id="96644"/>
    <lineage>
        <taxon>Eukaryota</taxon>
        <taxon>Metazoa</taxon>
        <taxon>Ecdysozoa</taxon>
        <taxon>Nematoda</taxon>
        <taxon>Chromadorea</taxon>
        <taxon>Rhabditida</taxon>
        <taxon>Rhabditina</taxon>
        <taxon>Rhabditomorpha</taxon>
        <taxon>Rhabditoidea</taxon>
        <taxon>Rhabditidae</taxon>
        <taxon>Mesorhabditinae</taxon>
        <taxon>Mesorhabditis</taxon>
    </lineage>
</organism>
<name>A0AA36CFL7_9BILA</name>
<evidence type="ECO:0000313" key="2">
    <source>
        <dbReference type="Proteomes" id="UP001177023"/>
    </source>
</evidence>
<proteinExistence type="predicted"/>